<feature type="transmembrane region" description="Helical" evidence="12">
    <location>
        <begin position="276"/>
        <end position="298"/>
    </location>
</feature>
<dbReference type="InterPro" id="IPR003593">
    <property type="entry name" value="AAA+_ATPase"/>
</dbReference>
<dbReference type="PANTHER" id="PTHR24221">
    <property type="entry name" value="ATP-BINDING CASSETTE SUB-FAMILY B"/>
    <property type="match status" value="1"/>
</dbReference>
<dbReference type="GO" id="GO:0034040">
    <property type="term" value="F:ATPase-coupled lipid transmembrane transporter activity"/>
    <property type="evidence" value="ECO:0007669"/>
    <property type="project" value="TreeGrafter"/>
</dbReference>
<evidence type="ECO:0000256" key="7">
    <source>
        <dbReference type="ARBA" id="ARBA00022840"/>
    </source>
</evidence>
<dbReference type="GO" id="GO:0140359">
    <property type="term" value="F:ABC-type transporter activity"/>
    <property type="evidence" value="ECO:0007669"/>
    <property type="project" value="InterPro"/>
</dbReference>
<dbReference type="PROSITE" id="PS00211">
    <property type="entry name" value="ABC_TRANSPORTER_1"/>
    <property type="match status" value="1"/>
</dbReference>
<reference evidence="15 16" key="1">
    <citation type="submission" date="2016-10" db="EMBL/GenBank/DDBJ databases">
        <authorList>
            <person name="de Groot N.N."/>
        </authorList>
    </citation>
    <scope>NUCLEOTIDE SEQUENCE [LARGE SCALE GENOMIC DNA]</scope>
    <source>
        <strain evidence="15 16">DSM 43067</strain>
    </source>
</reference>
<dbReference type="InterPro" id="IPR003439">
    <property type="entry name" value="ABC_transporter-like_ATP-bd"/>
</dbReference>
<dbReference type="AlphaFoldDB" id="A0A1I5PA85"/>
<keyword evidence="9 12" id="KW-0472">Membrane</keyword>
<feature type="domain" description="ABC transporter" evidence="13">
    <location>
        <begin position="366"/>
        <end position="599"/>
    </location>
</feature>
<evidence type="ECO:0000256" key="12">
    <source>
        <dbReference type="SAM" id="Phobius"/>
    </source>
</evidence>
<dbReference type="CDD" id="cd07346">
    <property type="entry name" value="ABC_6TM_exporters"/>
    <property type="match status" value="1"/>
</dbReference>
<evidence type="ECO:0000259" key="13">
    <source>
        <dbReference type="PROSITE" id="PS50893"/>
    </source>
</evidence>
<evidence type="ECO:0000313" key="15">
    <source>
        <dbReference type="EMBL" id="SFP31012.1"/>
    </source>
</evidence>
<feature type="transmembrane region" description="Helical" evidence="12">
    <location>
        <begin position="165"/>
        <end position="184"/>
    </location>
</feature>
<organism evidence="15 16">
    <name type="scientific">Actinomadura madurae</name>
    <dbReference type="NCBI Taxonomy" id="1993"/>
    <lineage>
        <taxon>Bacteria</taxon>
        <taxon>Bacillati</taxon>
        <taxon>Actinomycetota</taxon>
        <taxon>Actinomycetes</taxon>
        <taxon>Streptosporangiales</taxon>
        <taxon>Thermomonosporaceae</taxon>
        <taxon>Actinomadura</taxon>
    </lineage>
</organism>
<sequence>MATSTTDTAPRTGGPDGTGRDAPAQAEAGAKRSGPGLGAILAPVRGRVTAAALLRVIGALATLVPYVAVAEIGRVLLRPGPADESAVWRWVAIAVGGLLAGTACSGIAYTLTHIADADAGLHLRRRVAARLGRVPMGWFTDRGSGRVKRVLQDDVHAVHHLVAHALNDLVGAVVTPVAILAYLFWVDWRLALVCIAPLLLYVVAYGWMMRDAAAQMAKWSEALSRLNAAVVEFVAGIAVVKTFGQTHRAQDRYRRAGDDLADFFGRWVGPMLRVEAVSSLIIAPPVMLLVAAGASAWFVGEGWIGPAEALPFLMLAVGLGTPVMTLGFGAQAMRTATEAAGRLGELLSTAVLTSPEEPRAPQGSRVEFDGVGFSYDGRTTVLDGIDLVLEPGTVTALVGASGSGKSTLARLLPRFWDPGTGHVRIGGVNVRDMAETDLYRQVGFVFQETSLLRASVRDNIRLARPDAAGTEVEAAARAAQIHDRIARLPRGYDAVVHEDAELSGGEAQRVAIARALLADAPVLVLDEATAFADPECEAAVQDALSELVAGRTLLVIAHRLHTITGADQIVVMDGGRIAETGRHADLLRAGGVYTRLWNAQSAASPETTGTEETR</sequence>
<evidence type="ECO:0000256" key="3">
    <source>
        <dbReference type="ARBA" id="ARBA00022475"/>
    </source>
</evidence>
<dbReference type="InterPro" id="IPR011527">
    <property type="entry name" value="ABC1_TM_dom"/>
</dbReference>
<dbReference type="SUPFAM" id="SSF52540">
    <property type="entry name" value="P-loop containing nucleoside triphosphate hydrolases"/>
    <property type="match status" value="1"/>
</dbReference>
<dbReference type="SMART" id="SM00382">
    <property type="entry name" value="AAA"/>
    <property type="match status" value="1"/>
</dbReference>
<dbReference type="FunFam" id="3.40.50.300:FF:000221">
    <property type="entry name" value="Multidrug ABC transporter ATP-binding protein"/>
    <property type="match status" value="1"/>
</dbReference>
<keyword evidence="3" id="KW-1003">Cell membrane</keyword>
<dbReference type="InterPro" id="IPR036640">
    <property type="entry name" value="ABC1_TM_sf"/>
</dbReference>
<dbReference type="InterPro" id="IPR039421">
    <property type="entry name" value="Type_1_exporter"/>
</dbReference>
<feature type="transmembrane region" description="Helical" evidence="12">
    <location>
        <begin position="190"/>
        <end position="208"/>
    </location>
</feature>
<dbReference type="FunCoup" id="A0A1I5PA85">
    <property type="interactions" value="55"/>
</dbReference>
<evidence type="ECO:0000256" key="9">
    <source>
        <dbReference type="ARBA" id="ARBA00023136"/>
    </source>
</evidence>
<dbReference type="EMBL" id="FOVH01000013">
    <property type="protein sequence ID" value="SFP31012.1"/>
    <property type="molecule type" value="Genomic_DNA"/>
</dbReference>
<evidence type="ECO:0000256" key="8">
    <source>
        <dbReference type="ARBA" id="ARBA00022989"/>
    </source>
</evidence>
<dbReference type="PROSITE" id="PS50929">
    <property type="entry name" value="ABC_TM1F"/>
    <property type="match status" value="1"/>
</dbReference>
<dbReference type="Pfam" id="PF00664">
    <property type="entry name" value="ABC_membrane"/>
    <property type="match status" value="1"/>
</dbReference>
<evidence type="ECO:0000256" key="4">
    <source>
        <dbReference type="ARBA" id="ARBA00022519"/>
    </source>
</evidence>
<dbReference type="InterPro" id="IPR027417">
    <property type="entry name" value="P-loop_NTPase"/>
</dbReference>
<comment type="similarity">
    <text evidence="10">Belongs to the ABC transporter superfamily. Siderophore-Fe(3+) uptake transporter (SIUT) (TC 3.A.1.21) family.</text>
</comment>
<keyword evidence="16" id="KW-1185">Reference proteome</keyword>
<keyword evidence="7 15" id="KW-0067">ATP-binding</keyword>
<dbReference type="SUPFAM" id="SSF90123">
    <property type="entry name" value="ABC transporter transmembrane region"/>
    <property type="match status" value="1"/>
</dbReference>
<protein>
    <submittedName>
        <fullName evidence="15">ATP-binding cassette, subfamily B</fullName>
    </submittedName>
</protein>
<gene>
    <name evidence="15" type="ORF">SAMN04489713_11361</name>
</gene>
<accession>A0A1I5PA85</accession>
<keyword evidence="4" id="KW-0997">Cell inner membrane</keyword>
<dbReference type="eggNOG" id="COG1132">
    <property type="taxonomic scope" value="Bacteria"/>
</dbReference>
<feature type="transmembrane region" description="Helical" evidence="12">
    <location>
        <begin position="52"/>
        <end position="70"/>
    </location>
</feature>
<evidence type="ECO:0000256" key="6">
    <source>
        <dbReference type="ARBA" id="ARBA00022741"/>
    </source>
</evidence>
<keyword evidence="5 12" id="KW-0812">Transmembrane</keyword>
<dbReference type="STRING" id="1993.SAMN04489713_11361"/>
<evidence type="ECO:0000256" key="5">
    <source>
        <dbReference type="ARBA" id="ARBA00022692"/>
    </source>
</evidence>
<name>A0A1I5PA85_9ACTN</name>
<feature type="transmembrane region" description="Helical" evidence="12">
    <location>
        <begin position="90"/>
        <end position="115"/>
    </location>
</feature>
<dbReference type="Pfam" id="PF00005">
    <property type="entry name" value="ABC_tran"/>
    <property type="match status" value="1"/>
</dbReference>
<evidence type="ECO:0000256" key="2">
    <source>
        <dbReference type="ARBA" id="ARBA00022448"/>
    </source>
</evidence>
<dbReference type="GO" id="GO:0005524">
    <property type="term" value="F:ATP binding"/>
    <property type="evidence" value="ECO:0007669"/>
    <property type="project" value="UniProtKB-KW"/>
</dbReference>
<dbReference type="Proteomes" id="UP000183413">
    <property type="component" value="Unassembled WGS sequence"/>
</dbReference>
<proteinExistence type="inferred from homology"/>
<dbReference type="PROSITE" id="PS50893">
    <property type="entry name" value="ABC_TRANSPORTER_2"/>
    <property type="match status" value="1"/>
</dbReference>
<feature type="transmembrane region" description="Helical" evidence="12">
    <location>
        <begin position="310"/>
        <end position="330"/>
    </location>
</feature>
<evidence type="ECO:0000256" key="10">
    <source>
        <dbReference type="ARBA" id="ARBA00023455"/>
    </source>
</evidence>
<dbReference type="InterPro" id="IPR017871">
    <property type="entry name" value="ABC_transporter-like_CS"/>
</dbReference>
<evidence type="ECO:0000313" key="16">
    <source>
        <dbReference type="Proteomes" id="UP000183413"/>
    </source>
</evidence>
<dbReference type="Gene3D" id="3.40.50.300">
    <property type="entry name" value="P-loop containing nucleotide triphosphate hydrolases"/>
    <property type="match status" value="1"/>
</dbReference>
<evidence type="ECO:0000259" key="14">
    <source>
        <dbReference type="PROSITE" id="PS50929"/>
    </source>
</evidence>
<dbReference type="InParanoid" id="A0A1I5PA85"/>
<feature type="region of interest" description="Disordered" evidence="11">
    <location>
        <begin position="1"/>
        <end position="32"/>
    </location>
</feature>
<keyword evidence="8 12" id="KW-1133">Transmembrane helix</keyword>
<evidence type="ECO:0000256" key="1">
    <source>
        <dbReference type="ARBA" id="ARBA00004429"/>
    </source>
</evidence>
<comment type="subcellular location">
    <subcellularLocation>
        <location evidence="1">Cell inner membrane</location>
        <topology evidence="1">Multi-pass membrane protein</topology>
    </subcellularLocation>
</comment>
<dbReference type="GO" id="GO:0016887">
    <property type="term" value="F:ATP hydrolysis activity"/>
    <property type="evidence" value="ECO:0007669"/>
    <property type="project" value="InterPro"/>
</dbReference>
<dbReference type="PANTHER" id="PTHR24221:SF654">
    <property type="entry name" value="ATP-BINDING CASSETTE SUB-FAMILY B MEMBER 6"/>
    <property type="match status" value="1"/>
</dbReference>
<feature type="domain" description="ABC transmembrane type-1" evidence="14">
    <location>
        <begin position="50"/>
        <end position="335"/>
    </location>
</feature>
<keyword evidence="6" id="KW-0547">Nucleotide-binding</keyword>
<evidence type="ECO:0000256" key="11">
    <source>
        <dbReference type="SAM" id="MobiDB-lite"/>
    </source>
</evidence>
<dbReference type="Gene3D" id="1.20.1560.10">
    <property type="entry name" value="ABC transporter type 1, transmembrane domain"/>
    <property type="match status" value="1"/>
</dbReference>
<dbReference type="GO" id="GO:0005886">
    <property type="term" value="C:plasma membrane"/>
    <property type="evidence" value="ECO:0007669"/>
    <property type="project" value="UniProtKB-SubCell"/>
</dbReference>
<keyword evidence="2" id="KW-0813">Transport</keyword>